<comment type="caution">
    <text evidence="1">The sequence shown here is derived from an EMBL/GenBank/DDBJ whole genome shotgun (WGS) entry which is preliminary data.</text>
</comment>
<name>A0ABW9UHC7_9BACL</name>
<gene>
    <name evidence="1" type="ORF">GON05_21895</name>
</gene>
<evidence type="ECO:0000313" key="1">
    <source>
        <dbReference type="EMBL" id="MVQ37275.1"/>
    </source>
</evidence>
<proteinExistence type="predicted"/>
<reference evidence="1 2" key="1">
    <citation type="submission" date="2019-12" db="EMBL/GenBank/DDBJ databases">
        <authorList>
            <person name="Huq M.A."/>
        </authorList>
    </citation>
    <scope>NUCLEOTIDE SEQUENCE [LARGE SCALE GENOMIC DNA]</scope>
    <source>
        <strain evidence="1 2">MAH-34</strain>
    </source>
</reference>
<dbReference type="RefSeq" id="WP_157321780.1">
    <property type="nucleotide sequence ID" value="NZ_WSEM01000016.1"/>
</dbReference>
<accession>A0ABW9UHC7</accession>
<evidence type="ECO:0000313" key="2">
    <source>
        <dbReference type="Proteomes" id="UP000467637"/>
    </source>
</evidence>
<keyword evidence="2" id="KW-1185">Reference proteome</keyword>
<dbReference type="Proteomes" id="UP000467637">
    <property type="component" value="Unassembled WGS sequence"/>
</dbReference>
<dbReference type="EMBL" id="WSEM01000016">
    <property type="protein sequence ID" value="MVQ37275.1"/>
    <property type="molecule type" value="Genomic_DNA"/>
</dbReference>
<protein>
    <submittedName>
        <fullName evidence="1">Uncharacterized protein</fullName>
    </submittedName>
</protein>
<sequence>MEFNKQYRLFGGGAEVLIKYRIKKRKKLRMKFEKLEEKFNDINAYFYVFIFDGKRNPVYDRIIQYKKKVQNFIQEIEPHCKGKSKDRDLFLKWKTEAEVWFVELQQIIAC</sequence>
<organism evidence="1 2">
    <name type="scientific">Paenibacillus anseongense</name>
    <dbReference type="NCBI Taxonomy" id="2682845"/>
    <lineage>
        <taxon>Bacteria</taxon>
        <taxon>Bacillati</taxon>
        <taxon>Bacillota</taxon>
        <taxon>Bacilli</taxon>
        <taxon>Bacillales</taxon>
        <taxon>Paenibacillaceae</taxon>
        <taxon>Paenibacillus</taxon>
    </lineage>
</organism>